<name>A0ABR3TEB7_9PEZI</name>
<dbReference type="Pfam" id="PF00248">
    <property type="entry name" value="Aldo_ket_red"/>
    <property type="match status" value="1"/>
</dbReference>
<dbReference type="PRINTS" id="PR00420">
    <property type="entry name" value="RNGMNOXGNASE"/>
</dbReference>
<evidence type="ECO:0000256" key="3">
    <source>
        <dbReference type="ARBA" id="ARBA00023002"/>
    </source>
</evidence>
<keyword evidence="2" id="KW-0274">FAD</keyword>
<keyword evidence="7" id="KW-1185">Reference proteome</keyword>
<gene>
    <name evidence="6" type="ORF">SLS58_009292</name>
</gene>
<dbReference type="Pfam" id="PF01494">
    <property type="entry name" value="FAD_binding_3"/>
    <property type="match status" value="1"/>
</dbReference>
<dbReference type="PANTHER" id="PTHR43625:SF78">
    <property type="entry name" value="PYRIDOXAL REDUCTASE-RELATED"/>
    <property type="match status" value="1"/>
</dbReference>
<reference evidence="6 7" key="1">
    <citation type="journal article" date="2023" name="Plant Dis.">
        <title>First Report of Diplodia intermedia Causing Canker and Dieback Diseases on Apple Trees in Canada.</title>
        <authorList>
            <person name="Ellouze W."/>
            <person name="Ilyukhin E."/>
            <person name="Sulman M."/>
            <person name="Ali S."/>
        </authorList>
    </citation>
    <scope>NUCLEOTIDE SEQUENCE [LARGE SCALE GENOMIC DNA]</scope>
    <source>
        <strain evidence="6 7">M45-28</strain>
    </source>
</reference>
<organism evidence="6 7">
    <name type="scientific">Diplodia intermedia</name>
    <dbReference type="NCBI Taxonomy" id="856260"/>
    <lineage>
        <taxon>Eukaryota</taxon>
        <taxon>Fungi</taxon>
        <taxon>Dikarya</taxon>
        <taxon>Ascomycota</taxon>
        <taxon>Pezizomycotina</taxon>
        <taxon>Dothideomycetes</taxon>
        <taxon>Dothideomycetes incertae sedis</taxon>
        <taxon>Botryosphaeriales</taxon>
        <taxon>Botryosphaeriaceae</taxon>
        <taxon>Diplodia</taxon>
    </lineage>
</organism>
<dbReference type="SUPFAM" id="SSF51430">
    <property type="entry name" value="NAD(P)-linked oxidoreductase"/>
    <property type="match status" value="1"/>
</dbReference>
<comment type="caution">
    <text evidence="6">The sequence shown here is derived from an EMBL/GenBank/DDBJ whole genome shotgun (WGS) entry which is preliminary data.</text>
</comment>
<dbReference type="InterPro" id="IPR002938">
    <property type="entry name" value="FAD-bd"/>
</dbReference>
<dbReference type="InterPro" id="IPR036188">
    <property type="entry name" value="FAD/NAD-bd_sf"/>
</dbReference>
<evidence type="ECO:0000256" key="2">
    <source>
        <dbReference type="ARBA" id="ARBA00022827"/>
    </source>
</evidence>
<dbReference type="Gene3D" id="3.20.20.100">
    <property type="entry name" value="NADP-dependent oxidoreductase domain"/>
    <property type="match status" value="1"/>
</dbReference>
<evidence type="ECO:0000256" key="1">
    <source>
        <dbReference type="ARBA" id="ARBA00022630"/>
    </source>
</evidence>
<dbReference type="EMBL" id="JAKEKT020000088">
    <property type="protein sequence ID" value="KAL1637619.1"/>
    <property type="molecule type" value="Genomic_DNA"/>
</dbReference>
<accession>A0ABR3TEB7</accession>
<keyword evidence="1" id="KW-0285">Flavoprotein</keyword>
<dbReference type="Gene3D" id="3.50.50.60">
    <property type="entry name" value="FAD/NAD(P)-binding domain"/>
    <property type="match status" value="1"/>
</dbReference>
<dbReference type="InterPro" id="IPR023210">
    <property type="entry name" value="NADP_OxRdtase_dom"/>
</dbReference>
<proteinExistence type="predicted"/>
<protein>
    <recommendedName>
        <fullName evidence="8">FAD-binding domain-containing protein</fullName>
    </recommendedName>
</protein>
<feature type="domain" description="NADP-dependent oxidoreductase" evidence="4">
    <location>
        <begin position="203"/>
        <end position="492"/>
    </location>
</feature>
<dbReference type="SUPFAM" id="SSF51905">
    <property type="entry name" value="FAD/NAD(P)-binding domain"/>
    <property type="match status" value="1"/>
</dbReference>
<evidence type="ECO:0000259" key="4">
    <source>
        <dbReference type="Pfam" id="PF00248"/>
    </source>
</evidence>
<dbReference type="Proteomes" id="UP001521184">
    <property type="component" value="Unassembled WGS sequence"/>
</dbReference>
<evidence type="ECO:0000259" key="5">
    <source>
        <dbReference type="Pfam" id="PF01494"/>
    </source>
</evidence>
<dbReference type="InterPro" id="IPR050791">
    <property type="entry name" value="Aldo-Keto_reductase"/>
</dbReference>
<evidence type="ECO:0000313" key="7">
    <source>
        <dbReference type="Proteomes" id="UP001521184"/>
    </source>
</evidence>
<dbReference type="InterPro" id="IPR036812">
    <property type="entry name" value="NAD(P)_OxRdtase_dom_sf"/>
</dbReference>
<keyword evidence="3" id="KW-0560">Oxidoreductase</keyword>
<evidence type="ECO:0000313" key="6">
    <source>
        <dbReference type="EMBL" id="KAL1637619.1"/>
    </source>
</evidence>
<feature type="domain" description="FAD-binding" evidence="5">
    <location>
        <begin position="119"/>
        <end position="183"/>
    </location>
</feature>
<evidence type="ECO:0008006" key="8">
    <source>
        <dbReference type="Google" id="ProtNLM"/>
    </source>
</evidence>
<dbReference type="PANTHER" id="PTHR43625">
    <property type="entry name" value="AFLATOXIN B1 ALDEHYDE REDUCTASE"/>
    <property type="match status" value="1"/>
</dbReference>
<sequence>MPEGLLEGMTLVEERGRADGAPVTCLYEPIRFPQRAEVEGCPGEDYVYWVLVSRKEVFGVEDDALVRVSNEEARELALEVTKDWDPKLRALFELAEPSQTAAMRVLSMRPEMAAWEPLREPVTLLGDAAHVMSPSGGVGAVTAFRDAANLVKVLVENGGQVSAESIGKYEGMMKEYAKEAIEQSRQGGVRFFNHPPFEECMTWRQNPPPFEQSFKAMKAALDGGSNFWNGGEFYGTPERNSLHLLRDYFTKYPEDADKVVISIKGGAKPGQLEPDGSRENVHRSINECLRLLDGKKFLDTFECARVDPNVPVEETISYIAEFVKAGKLGGISLSEVSAQTIRRAAKVHPIAFVEVEFSLYCTDILQNDIAKTCGELNIPIVAYSPLGRGFLTGQIRSFDDIPEGDFRRISPRFQPDVFDENIKLADEVDKIAKNKGATLGQVGLAWVKQHSNKDGLPIVIPIPGATTDTRVKENVKEITLSDKDMAEIEDILQRIEVKGGRYPAAASAHLNG</sequence>
<dbReference type="CDD" id="cd19077">
    <property type="entry name" value="AKR_AKR8A1-2"/>
    <property type="match status" value="1"/>
</dbReference>